<dbReference type="EMBL" id="CP016793">
    <property type="protein sequence ID" value="ANZ38232.1"/>
    <property type="molecule type" value="Genomic_DNA"/>
</dbReference>
<keyword evidence="4" id="KW-1185">Reference proteome</keyword>
<keyword evidence="1" id="KW-0863">Zinc-finger</keyword>
<evidence type="ECO:0000313" key="4">
    <source>
        <dbReference type="Proteomes" id="UP000093053"/>
    </source>
</evidence>
<name>A0A1B2HKL1_9PSEU</name>
<dbReference type="STRING" id="1586287.BBK82_21340"/>
<dbReference type="PROSITE" id="PS50966">
    <property type="entry name" value="ZF_SWIM"/>
    <property type="match status" value="1"/>
</dbReference>
<gene>
    <name evidence="3" type="ORF">BBK82_21340</name>
</gene>
<keyword evidence="1" id="KW-0479">Metal-binding</keyword>
<evidence type="ECO:0000256" key="1">
    <source>
        <dbReference type="PROSITE-ProRule" id="PRU00325"/>
    </source>
</evidence>
<evidence type="ECO:0000313" key="3">
    <source>
        <dbReference type="EMBL" id="ANZ38232.1"/>
    </source>
</evidence>
<reference evidence="3 4" key="1">
    <citation type="submission" date="2016-07" db="EMBL/GenBank/DDBJ databases">
        <title>Complete genome sequence of the Lentzea guizhouensis DHS C013.</title>
        <authorList>
            <person name="Cao C."/>
        </authorList>
    </citation>
    <scope>NUCLEOTIDE SEQUENCE [LARGE SCALE GENOMIC DNA]</scope>
    <source>
        <strain evidence="3 4">DHS C013</strain>
    </source>
</reference>
<dbReference type="Proteomes" id="UP000093053">
    <property type="component" value="Chromosome"/>
</dbReference>
<proteinExistence type="predicted"/>
<keyword evidence="1" id="KW-0862">Zinc</keyword>
<feature type="domain" description="SWIM-type" evidence="2">
    <location>
        <begin position="54"/>
        <end position="91"/>
    </location>
</feature>
<sequence>MIVVSTTLTTDLLLHRAGTKSYWRGLTYRDSVRALRVHSRHVTALVRGSEDALYSVELSWAETHLAGSCTCPHGAEGFFCKHCVAVGLVLLERGETVPPPDAEDVELRDRLRSLPAEVVRELLYEQAAGDLGLRARIMKAPKEVERAPR</sequence>
<protein>
    <recommendedName>
        <fullName evidence="2">SWIM-type domain-containing protein</fullName>
    </recommendedName>
</protein>
<organism evidence="3 4">
    <name type="scientific">Lentzea guizhouensis</name>
    <dbReference type="NCBI Taxonomy" id="1586287"/>
    <lineage>
        <taxon>Bacteria</taxon>
        <taxon>Bacillati</taxon>
        <taxon>Actinomycetota</taxon>
        <taxon>Actinomycetes</taxon>
        <taxon>Pseudonocardiales</taxon>
        <taxon>Pseudonocardiaceae</taxon>
        <taxon>Lentzea</taxon>
    </lineage>
</organism>
<dbReference type="KEGG" id="led:BBK82_21340"/>
<accession>A0A1B2HKL1</accession>
<dbReference type="InterPro" id="IPR007527">
    <property type="entry name" value="Znf_SWIM"/>
</dbReference>
<dbReference type="GO" id="GO:0008270">
    <property type="term" value="F:zinc ion binding"/>
    <property type="evidence" value="ECO:0007669"/>
    <property type="project" value="UniProtKB-KW"/>
</dbReference>
<evidence type="ECO:0000259" key="2">
    <source>
        <dbReference type="PROSITE" id="PS50966"/>
    </source>
</evidence>
<dbReference type="AlphaFoldDB" id="A0A1B2HKL1"/>